<evidence type="ECO:0000256" key="3">
    <source>
        <dbReference type="ARBA" id="ARBA00022840"/>
    </source>
</evidence>
<sequence length="258" mass="29562">MLDVKNLSWIREQKPILDDIQWQIKEHEHWALVGLNGSGKTSLLKMITGYEWPTRGKIQVLGNTFGECEIQHVRKSIGWVSSAIREQIYPSDSVLEVVVSGKYASIGIWTKPEHGDYEQAHQILEHMNCQTLAKSRYGVLSQGEKQKVLLARAQMAQPHLLILDEPCFGLDLRAREQFLQVLQTMGQDQSMSIILVTHHIEEILPVFTHVALIANGKFVASGPKREILTEQHLRDTFQVDVKLEWNNDRPWIQIVNRS</sequence>
<keyword evidence="1" id="KW-0813">Transport</keyword>
<feature type="domain" description="ABC transporter" evidence="4">
    <location>
        <begin position="2"/>
        <end position="240"/>
    </location>
</feature>
<dbReference type="InterPro" id="IPR027417">
    <property type="entry name" value="P-loop_NTPase"/>
</dbReference>
<protein>
    <submittedName>
        <fullName evidence="5">ABC transporter ATP-binding protein</fullName>
    </submittedName>
</protein>
<keyword evidence="3 5" id="KW-0067">ATP-binding</keyword>
<dbReference type="GO" id="GO:0005524">
    <property type="term" value="F:ATP binding"/>
    <property type="evidence" value="ECO:0007669"/>
    <property type="project" value="UniProtKB-KW"/>
</dbReference>
<reference evidence="5" key="1">
    <citation type="submission" date="2021-12" db="EMBL/GenBank/DDBJ databases">
        <title>Alicyclobacillaceae gen. nov., sp. nov., isolated from chalcocite enrichment system.</title>
        <authorList>
            <person name="Jiang Z."/>
        </authorList>
    </citation>
    <scope>NUCLEOTIDE SEQUENCE</scope>
    <source>
        <strain evidence="5">MYW30-H2</strain>
    </source>
</reference>
<dbReference type="Gene3D" id="3.40.50.300">
    <property type="entry name" value="P-loop containing nucleotide triphosphate hydrolases"/>
    <property type="match status" value="1"/>
</dbReference>
<evidence type="ECO:0000313" key="6">
    <source>
        <dbReference type="Proteomes" id="UP000830167"/>
    </source>
</evidence>
<keyword evidence="2" id="KW-0547">Nucleotide-binding</keyword>
<evidence type="ECO:0000256" key="1">
    <source>
        <dbReference type="ARBA" id="ARBA00022448"/>
    </source>
</evidence>
<keyword evidence="6" id="KW-1185">Reference proteome</keyword>
<gene>
    <name evidence="5" type="ORF">LSG31_07955</name>
</gene>
<proteinExistence type="predicted"/>
<evidence type="ECO:0000313" key="5">
    <source>
        <dbReference type="EMBL" id="UOF92119.1"/>
    </source>
</evidence>
<dbReference type="Proteomes" id="UP000830167">
    <property type="component" value="Chromosome"/>
</dbReference>
<dbReference type="RefSeq" id="WP_347438804.1">
    <property type="nucleotide sequence ID" value="NZ_CP089291.1"/>
</dbReference>
<evidence type="ECO:0000256" key="2">
    <source>
        <dbReference type="ARBA" id="ARBA00022741"/>
    </source>
</evidence>
<dbReference type="Pfam" id="PF00005">
    <property type="entry name" value="ABC_tran"/>
    <property type="match status" value="1"/>
</dbReference>
<dbReference type="InterPro" id="IPR003593">
    <property type="entry name" value="AAA+_ATPase"/>
</dbReference>
<name>A0ABY4CQ77_9BACL</name>
<dbReference type="SMART" id="SM00382">
    <property type="entry name" value="AAA"/>
    <property type="match status" value="1"/>
</dbReference>
<dbReference type="PROSITE" id="PS50893">
    <property type="entry name" value="ABC_TRANSPORTER_2"/>
    <property type="match status" value="1"/>
</dbReference>
<accession>A0ABY4CQ77</accession>
<organism evidence="5 6">
    <name type="scientific">Fodinisporobacter ferrooxydans</name>
    <dbReference type="NCBI Taxonomy" id="2901836"/>
    <lineage>
        <taxon>Bacteria</taxon>
        <taxon>Bacillati</taxon>
        <taxon>Bacillota</taxon>
        <taxon>Bacilli</taxon>
        <taxon>Bacillales</taxon>
        <taxon>Alicyclobacillaceae</taxon>
        <taxon>Fodinisporobacter</taxon>
    </lineage>
</organism>
<dbReference type="PANTHER" id="PTHR42734">
    <property type="entry name" value="METAL TRANSPORT SYSTEM ATP-BINDING PROTEIN TM_0124-RELATED"/>
    <property type="match status" value="1"/>
</dbReference>
<dbReference type="InterPro" id="IPR050153">
    <property type="entry name" value="Metal_Ion_Import_ABC"/>
</dbReference>
<evidence type="ECO:0000259" key="4">
    <source>
        <dbReference type="PROSITE" id="PS50893"/>
    </source>
</evidence>
<dbReference type="SUPFAM" id="SSF52540">
    <property type="entry name" value="P-loop containing nucleoside triphosphate hydrolases"/>
    <property type="match status" value="1"/>
</dbReference>
<dbReference type="InterPro" id="IPR003439">
    <property type="entry name" value="ABC_transporter-like_ATP-bd"/>
</dbReference>
<dbReference type="EMBL" id="CP089291">
    <property type="protein sequence ID" value="UOF92119.1"/>
    <property type="molecule type" value="Genomic_DNA"/>
</dbReference>